<feature type="transmembrane region" description="Helical" evidence="2">
    <location>
        <begin position="170"/>
        <end position="189"/>
    </location>
</feature>
<dbReference type="OrthoDB" id="3346544at2759"/>
<feature type="transmembrane region" description="Helical" evidence="2">
    <location>
        <begin position="104"/>
        <end position="122"/>
    </location>
</feature>
<protein>
    <submittedName>
        <fullName evidence="3">Uncharacterized protein</fullName>
    </submittedName>
</protein>
<comment type="caution">
    <text evidence="3">The sequence shown here is derived from an EMBL/GenBank/DDBJ whole genome shotgun (WGS) entry which is preliminary data.</text>
</comment>
<feature type="transmembrane region" description="Helical" evidence="2">
    <location>
        <begin position="20"/>
        <end position="43"/>
    </location>
</feature>
<accession>A0A9P5MLN3</accession>
<feature type="transmembrane region" description="Helical" evidence="2">
    <location>
        <begin position="210"/>
        <end position="234"/>
    </location>
</feature>
<feature type="transmembrane region" description="Helical" evidence="2">
    <location>
        <begin position="240"/>
        <end position="262"/>
    </location>
</feature>
<evidence type="ECO:0000256" key="2">
    <source>
        <dbReference type="SAM" id="Phobius"/>
    </source>
</evidence>
<evidence type="ECO:0000256" key="1">
    <source>
        <dbReference type="SAM" id="MobiDB-lite"/>
    </source>
</evidence>
<feature type="transmembrane region" description="Helical" evidence="2">
    <location>
        <begin position="129"/>
        <end position="150"/>
    </location>
</feature>
<evidence type="ECO:0000313" key="3">
    <source>
        <dbReference type="EMBL" id="KAF8468484.1"/>
    </source>
</evidence>
<reference evidence="3" key="1">
    <citation type="submission" date="2019-10" db="EMBL/GenBank/DDBJ databases">
        <authorList>
            <consortium name="DOE Joint Genome Institute"/>
            <person name="Kuo A."/>
            <person name="Miyauchi S."/>
            <person name="Kiss E."/>
            <person name="Drula E."/>
            <person name="Kohler A."/>
            <person name="Sanchez-Garcia M."/>
            <person name="Andreopoulos B."/>
            <person name="Barry K.W."/>
            <person name="Bonito G."/>
            <person name="Buee M."/>
            <person name="Carver A."/>
            <person name="Chen C."/>
            <person name="Cichocki N."/>
            <person name="Clum A."/>
            <person name="Culley D."/>
            <person name="Crous P.W."/>
            <person name="Fauchery L."/>
            <person name="Girlanda M."/>
            <person name="Hayes R."/>
            <person name="Keri Z."/>
            <person name="LaButti K."/>
            <person name="Lipzen A."/>
            <person name="Lombard V."/>
            <person name="Magnuson J."/>
            <person name="Maillard F."/>
            <person name="Morin E."/>
            <person name="Murat C."/>
            <person name="Nolan M."/>
            <person name="Ohm R."/>
            <person name="Pangilinan J."/>
            <person name="Pereira M."/>
            <person name="Perotto S."/>
            <person name="Peter M."/>
            <person name="Riley R."/>
            <person name="Sitrit Y."/>
            <person name="Stielow B."/>
            <person name="Szollosi G."/>
            <person name="Zifcakova L."/>
            <person name="Stursova M."/>
            <person name="Spatafora J.W."/>
            <person name="Tedersoo L."/>
            <person name="Vaario L.-M."/>
            <person name="Yamada A."/>
            <person name="Yan M."/>
            <person name="Wang P."/>
            <person name="Xu J."/>
            <person name="Bruns T."/>
            <person name="Baldrian P."/>
            <person name="Vilgalys R."/>
            <person name="Henrissat B."/>
            <person name="Grigoriev I.V."/>
            <person name="Hibbett D."/>
            <person name="Nagy L.G."/>
            <person name="Martin F.M."/>
        </authorList>
    </citation>
    <scope>NUCLEOTIDE SEQUENCE</scope>
    <source>
        <strain evidence="3">Prilba</strain>
    </source>
</reference>
<keyword evidence="2" id="KW-0472">Membrane</keyword>
<feature type="region of interest" description="Disordered" evidence="1">
    <location>
        <begin position="265"/>
        <end position="354"/>
    </location>
</feature>
<dbReference type="Proteomes" id="UP000759537">
    <property type="component" value="Unassembled WGS sequence"/>
</dbReference>
<feature type="compositionally biased region" description="Polar residues" evidence="1">
    <location>
        <begin position="332"/>
        <end position="344"/>
    </location>
</feature>
<keyword evidence="4" id="KW-1185">Reference proteome</keyword>
<name>A0A9P5MLN3_9AGAM</name>
<keyword evidence="2" id="KW-0812">Transmembrane</keyword>
<gene>
    <name evidence="3" type="ORF">DFH94DRAFT_776211</name>
</gene>
<dbReference type="AlphaFoldDB" id="A0A9P5MLN3"/>
<organism evidence="3 4">
    <name type="scientific">Russula ochroleuca</name>
    <dbReference type="NCBI Taxonomy" id="152965"/>
    <lineage>
        <taxon>Eukaryota</taxon>
        <taxon>Fungi</taxon>
        <taxon>Dikarya</taxon>
        <taxon>Basidiomycota</taxon>
        <taxon>Agaricomycotina</taxon>
        <taxon>Agaricomycetes</taxon>
        <taxon>Russulales</taxon>
        <taxon>Russulaceae</taxon>
        <taxon>Russula</taxon>
    </lineage>
</organism>
<reference evidence="3" key="2">
    <citation type="journal article" date="2020" name="Nat. Commun.">
        <title>Large-scale genome sequencing of mycorrhizal fungi provides insights into the early evolution of symbiotic traits.</title>
        <authorList>
            <person name="Miyauchi S."/>
            <person name="Kiss E."/>
            <person name="Kuo A."/>
            <person name="Drula E."/>
            <person name="Kohler A."/>
            <person name="Sanchez-Garcia M."/>
            <person name="Morin E."/>
            <person name="Andreopoulos B."/>
            <person name="Barry K.W."/>
            <person name="Bonito G."/>
            <person name="Buee M."/>
            <person name="Carver A."/>
            <person name="Chen C."/>
            <person name="Cichocki N."/>
            <person name="Clum A."/>
            <person name="Culley D."/>
            <person name="Crous P.W."/>
            <person name="Fauchery L."/>
            <person name="Girlanda M."/>
            <person name="Hayes R.D."/>
            <person name="Keri Z."/>
            <person name="LaButti K."/>
            <person name="Lipzen A."/>
            <person name="Lombard V."/>
            <person name="Magnuson J."/>
            <person name="Maillard F."/>
            <person name="Murat C."/>
            <person name="Nolan M."/>
            <person name="Ohm R.A."/>
            <person name="Pangilinan J."/>
            <person name="Pereira M.F."/>
            <person name="Perotto S."/>
            <person name="Peter M."/>
            <person name="Pfister S."/>
            <person name="Riley R."/>
            <person name="Sitrit Y."/>
            <person name="Stielow J.B."/>
            <person name="Szollosi G."/>
            <person name="Zifcakova L."/>
            <person name="Stursova M."/>
            <person name="Spatafora J.W."/>
            <person name="Tedersoo L."/>
            <person name="Vaario L.M."/>
            <person name="Yamada A."/>
            <person name="Yan M."/>
            <person name="Wang P."/>
            <person name="Xu J."/>
            <person name="Bruns T."/>
            <person name="Baldrian P."/>
            <person name="Vilgalys R."/>
            <person name="Dunand C."/>
            <person name="Henrissat B."/>
            <person name="Grigoriev I.V."/>
            <person name="Hibbett D."/>
            <person name="Nagy L.G."/>
            <person name="Martin F.M."/>
        </authorList>
    </citation>
    <scope>NUCLEOTIDE SEQUENCE</scope>
    <source>
        <strain evidence="3">Prilba</strain>
    </source>
</reference>
<proteinExistence type="predicted"/>
<evidence type="ECO:0000313" key="4">
    <source>
        <dbReference type="Proteomes" id="UP000759537"/>
    </source>
</evidence>
<sequence length="354" mass="38528">MSGPPPAFKGDLTWDMSSLVSFWIVGPLYGINICVFILCAHVLHMKGLSKWNLMMLAVAAVQFGLATGHVISIVVQLVRGFGGTSNRTLYLLDQSTPEHLAQEYLYITNSLFGDAILIWRLWIIWDRNFWLSGPFVLLCLATAVTGYTALIDLSHLSAIDTVFSARVHNWLIASWSLSIATQFGATLMIGYRFWKAVKWNMNSIRESRLAVLWILVESGALYSVTTIFLLGFSATNTGGIFAAALGQISALGPTLIIVRAGLRGSPSSSKLTPVKGSISAPCGGQPGPPSQPNNRDMESGTRLGRSDASMVIHIKRATEVLLDGSEREDGDTSSPDARSRSSNLPEYPLEYSDL</sequence>
<dbReference type="EMBL" id="WHVB01000032">
    <property type="protein sequence ID" value="KAF8468484.1"/>
    <property type="molecule type" value="Genomic_DNA"/>
</dbReference>
<feature type="transmembrane region" description="Helical" evidence="2">
    <location>
        <begin position="55"/>
        <end position="78"/>
    </location>
</feature>
<keyword evidence="2" id="KW-1133">Transmembrane helix</keyword>